<sequence>MVNSRNKKERENTGDTEEWAVLVSKNFSEDCRFKVLGEHIQIGILFQSGILPSLMRHNLLIFKDFF</sequence>
<dbReference type="AlphaFoldDB" id="A0AAD0XNV8"/>
<reference evidence="1 2" key="1">
    <citation type="submission" date="2018-11" db="EMBL/GenBank/DDBJ databases">
        <title>Complete genome sequence of Leptospira kmetyi isolate LS 001/16 from soil sample associated with a leptospirosis patient in Kelantan.</title>
        <authorList>
            <person name="Muhammad Yusoff F."/>
            <person name="Muhammad Yusoff S."/>
            <person name="Ahmad M.N."/>
            <person name="Yusof N.Y."/>
            <person name="Aziah I."/>
        </authorList>
    </citation>
    <scope>NUCLEOTIDE SEQUENCE [LARGE SCALE GENOMIC DNA]</scope>
    <source>
        <strain evidence="1 2">LS 001/16</strain>
    </source>
</reference>
<evidence type="ECO:0000313" key="1">
    <source>
        <dbReference type="EMBL" id="AYV54143.1"/>
    </source>
</evidence>
<dbReference type="EMBL" id="CP033614">
    <property type="protein sequence ID" value="AYV54143.1"/>
    <property type="molecule type" value="Genomic_DNA"/>
</dbReference>
<organism evidence="1 2">
    <name type="scientific">Leptospira kmetyi</name>
    <dbReference type="NCBI Taxonomy" id="408139"/>
    <lineage>
        <taxon>Bacteria</taxon>
        <taxon>Pseudomonadati</taxon>
        <taxon>Spirochaetota</taxon>
        <taxon>Spirochaetia</taxon>
        <taxon>Leptospirales</taxon>
        <taxon>Leptospiraceae</taxon>
        <taxon>Leptospira</taxon>
    </lineage>
</organism>
<accession>A0AAD0XNV8</accession>
<evidence type="ECO:0000313" key="2">
    <source>
        <dbReference type="Proteomes" id="UP000276407"/>
    </source>
</evidence>
<name>A0AAD0XNV8_9LEPT</name>
<dbReference type="Proteomes" id="UP000276407">
    <property type="component" value="Chromosome 1"/>
</dbReference>
<protein>
    <submittedName>
        <fullName evidence="1">Uncharacterized protein</fullName>
    </submittedName>
</protein>
<dbReference type="KEGG" id="lkm:EFP84_00590"/>
<proteinExistence type="predicted"/>
<gene>
    <name evidence="1" type="ORF">EFP84_00590</name>
</gene>